<protein>
    <submittedName>
        <fullName evidence="1">DUF4855 domain-containing protein</fullName>
    </submittedName>
</protein>
<evidence type="ECO:0000313" key="1">
    <source>
        <dbReference type="EMBL" id="THE12047.1"/>
    </source>
</evidence>
<proteinExistence type="predicted"/>
<dbReference type="InterPro" id="IPR032329">
    <property type="entry name" value="DUF4855"/>
</dbReference>
<dbReference type="Proteomes" id="UP000306477">
    <property type="component" value="Unassembled WGS sequence"/>
</dbReference>
<accession>A0A4S3PQV8</accession>
<reference evidence="1 2" key="1">
    <citation type="journal article" date="2019" name="Indoor Air">
        <title>Impacts of indoor surface finishes on bacterial viability.</title>
        <authorList>
            <person name="Hu J."/>
            <person name="Maamar S.B."/>
            <person name="Glawe A.J."/>
            <person name="Gottel N."/>
            <person name="Gilbert J.A."/>
            <person name="Hartmann E.M."/>
        </authorList>
    </citation>
    <scope>NUCLEOTIDE SEQUENCE [LARGE SCALE GENOMIC DNA]</scope>
    <source>
        <strain evidence="1 2">AF060A6</strain>
    </source>
</reference>
<evidence type="ECO:0000313" key="2">
    <source>
        <dbReference type="Proteomes" id="UP000306477"/>
    </source>
</evidence>
<dbReference type="Pfam" id="PF16147">
    <property type="entry name" value="DUF4855"/>
    <property type="match status" value="1"/>
</dbReference>
<gene>
    <name evidence="1" type="ORF">E1I69_12850</name>
</gene>
<dbReference type="AlphaFoldDB" id="A0A4S3PQV8"/>
<name>A0A4S3PQV8_9BACI</name>
<comment type="caution">
    <text evidence="1">The sequence shown here is derived from an EMBL/GenBank/DDBJ whole genome shotgun (WGS) entry which is preliminary data.</text>
</comment>
<keyword evidence="2" id="KW-1185">Reference proteome</keyword>
<sequence>MKGGIFLTINDYMTAEELGVQNHICLLPYGEEHENGVKNWTAEDLKPYQSYLVNNEAVDTMFNGLIFNPINGRKDCYLYPMFSDFGSLPQRKDWKVALKGLFKRKQNFDAAAMNTNAGKQTDVWVTLPYPMLTQENFGKVDDLVLNFKNEDDRFTAVQWWITKFLSKWEDADHLHKKLQFRGFVWPRASIDERDENLVKRVTAYIRERKLLSLWLQQYGSTGCVEWNEFGFDAACTHPNYYGETGPDYTWIANSTVFARHFHTGMQITFGKGLLFKENHLQDYLNFGYYNEYMNKSLVVYQFPNQTMRDIYENHLTEYNHLYSFIKQTYTPVYPTAAFPN</sequence>
<organism evidence="1 2">
    <name type="scientific">Bacillus timonensis</name>
    <dbReference type="NCBI Taxonomy" id="1033734"/>
    <lineage>
        <taxon>Bacteria</taxon>
        <taxon>Bacillati</taxon>
        <taxon>Bacillota</taxon>
        <taxon>Bacilli</taxon>
        <taxon>Bacillales</taxon>
        <taxon>Bacillaceae</taxon>
        <taxon>Bacillus</taxon>
    </lineage>
</organism>
<dbReference type="EMBL" id="SLUB01000021">
    <property type="protein sequence ID" value="THE12047.1"/>
    <property type="molecule type" value="Genomic_DNA"/>
</dbReference>
<dbReference type="OrthoDB" id="3799295at2"/>